<evidence type="ECO:0000313" key="5">
    <source>
        <dbReference type="Proteomes" id="UP000275078"/>
    </source>
</evidence>
<keyword evidence="2" id="KW-0812">Transmembrane</keyword>
<name>A0A3N4HYC7_ASCIM</name>
<dbReference type="PANTHER" id="PTHR12864">
    <property type="entry name" value="RAN BINDING PROTEIN 9-RELATED"/>
    <property type="match status" value="1"/>
</dbReference>
<dbReference type="InterPro" id="IPR001870">
    <property type="entry name" value="B30.2/SPRY"/>
</dbReference>
<dbReference type="InterPro" id="IPR050618">
    <property type="entry name" value="Ubq-SigPath_Reg"/>
</dbReference>
<dbReference type="InterPro" id="IPR043136">
    <property type="entry name" value="B30.2/SPRY_sf"/>
</dbReference>
<feature type="domain" description="B30.2/SPRY" evidence="3">
    <location>
        <begin position="106"/>
        <end position="297"/>
    </location>
</feature>
<evidence type="ECO:0000256" key="2">
    <source>
        <dbReference type="SAM" id="Phobius"/>
    </source>
</evidence>
<feature type="compositionally biased region" description="Low complexity" evidence="1">
    <location>
        <begin position="335"/>
        <end position="345"/>
    </location>
</feature>
<dbReference type="PROSITE" id="PS50188">
    <property type="entry name" value="B302_SPRY"/>
    <property type="match status" value="1"/>
</dbReference>
<keyword evidence="2" id="KW-0472">Membrane</keyword>
<dbReference type="Proteomes" id="UP000275078">
    <property type="component" value="Unassembled WGS sequence"/>
</dbReference>
<dbReference type="Gene3D" id="2.60.120.920">
    <property type="match status" value="1"/>
</dbReference>
<evidence type="ECO:0000259" key="3">
    <source>
        <dbReference type="PROSITE" id="PS50188"/>
    </source>
</evidence>
<dbReference type="EMBL" id="ML119725">
    <property type="protein sequence ID" value="RPA77508.1"/>
    <property type="molecule type" value="Genomic_DNA"/>
</dbReference>
<gene>
    <name evidence="4" type="ORF">BJ508DRAFT_212747</name>
</gene>
<dbReference type="SMART" id="SM00449">
    <property type="entry name" value="SPRY"/>
    <property type="match status" value="1"/>
</dbReference>
<reference evidence="4 5" key="1">
    <citation type="journal article" date="2018" name="Nat. Ecol. Evol.">
        <title>Pezizomycetes genomes reveal the molecular basis of ectomycorrhizal truffle lifestyle.</title>
        <authorList>
            <person name="Murat C."/>
            <person name="Payen T."/>
            <person name="Noel B."/>
            <person name="Kuo A."/>
            <person name="Morin E."/>
            <person name="Chen J."/>
            <person name="Kohler A."/>
            <person name="Krizsan K."/>
            <person name="Balestrini R."/>
            <person name="Da Silva C."/>
            <person name="Montanini B."/>
            <person name="Hainaut M."/>
            <person name="Levati E."/>
            <person name="Barry K.W."/>
            <person name="Belfiori B."/>
            <person name="Cichocki N."/>
            <person name="Clum A."/>
            <person name="Dockter R.B."/>
            <person name="Fauchery L."/>
            <person name="Guy J."/>
            <person name="Iotti M."/>
            <person name="Le Tacon F."/>
            <person name="Lindquist E.A."/>
            <person name="Lipzen A."/>
            <person name="Malagnac F."/>
            <person name="Mello A."/>
            <person name="Molinier V."/>
            <person name="Miyauchi S."/>
            <person name="Poulain J."/>
            <person name="Riccioni C."/>
            <person name="Rubini A."/>
            <person name="Sitrit Y."/>
            <person name="Splivallo R."/>
            <person name="Traeger S."/>
            <person name="Wang M."/>
            <person name="Zifcakova L."/>
            <person name="Wipf D."/>
            <person name="Zambonelli A."/>
            <person name="Paolocci F."/>
            <person name="Nowrousian M."/>
            <person name="Ottonello S."/>
            <person name="Baldrian P."/>
            <person name="Spatafora J.W."/>
            <person name="Henrissat B."/>
            <person name="Nagy L.G."/>
            <person name="Aury J.M."/>
            <person name="Wincker P."/>
            <person name="Grigoriev I.V."/>
            <person name="Bonfante P."/>
            <person name="Martin F.M."/>
        </authorList>
    </citation>
    <scope>NUCLEOTIDE SEQUENCE [LARGE SCALE GENOMIC DNA]</scope>
    <source>
        <strain evidence="4 5">RN42</strain>
    </source>
</reference>
<dbReference type="OrthoDB" id="258495at2759"/>
<proteinExistence type="predicted"/>
<organism evidence="4 5">
    <name type="scientific">Ascobolus immersus RN42</name>
    <dbReference type="NCBI Taxonomy" id="1160509"/>
    <lineage>
        <taxon>Eukaryota</taxon>
        <taxon>Fungi</taxon>
        <taxon>Dikarya</taxon>
        <taxon>Ascomycota</taxon>
        <taxon>Pezizomycotina</taxon>
        <taxon>Pezizomycetes</taxon>
        <taxon>Pezizales</taxon>
        <taxon>Ascobolaceae</taxon>
        <taxon>Ascobolus</taxon>
    </lineage>
</organism>
<feature type="compositionally biased region" description="Polar residues" evidence="1">
    <location>
        <begin position="346"/>
        <end position="363"/>
    </location>
</feature>
<dbReference type="InterPro" id="IPR013320">
    <property type="entry name" value="ConA-like_dom_sf"/>
</dbReference>
<feature type="compositionally biased region" description="Basic and acidic residues" evidence="1">
    <location>
        <begin position="400"/>
        <end position="423"/>
    </location>
</feature>
<dbReference type="AlphaFoldDB" id="A0A3N4HYC7"/>
<keyword evidence="2" id="KW-1133">Transmembrane helix</keyword>
<protein>
    <recommendedName>
        <fullName evidence="3">B30.2/SPRY domain-containing protein</fullName>
    </recommendedName>
</protein>
<sequence>MSSTSHQHQQPSLGSGLSNATKGILIGLASALGSAALVAVLFGIIYFFRCTRAGRIILDGLGRGGEWDDEQEFARVEEEGMRGWGEVERGEYLRAKAFLAANPPSSLPTEITLSQYLAIQEKGVSAWEFVPELELANNCFVQGRTEIEFFEGEGATSVQTNLPLPKQNDTVYWEAKIFELGEGVEVGVGVGVRPWPGWRLPGLHKHSLAYHSPGRLHRSSPFTPHPFPPFHQGDVIGLAYRPRTGSLFFTRNGKRLDLPPDYNSSSILHTWKHHNLFPTIGATGPAKVHVNLGQSGFVFIEANVKRWGLAPVGGTLGAPPAYGEAGGDVLPRAGTTTSISSTRSRANTLRDNSQRPRGTSFLNATRPPAYGGGQPLSPGPARSPTDISLAPLNSDGSSGDNRRSQEMRRSQEGRRSMETRRDGQAQTQGQAQGQAQGEGDLNQQFGGPPPEYESGSESDRDETRPLVNSNSAANGRGRD</sequence>
<feature type="transmembrane region" description="Helical" evidence="2">
    <location>
        <begin position="24"/>
        <end position="48"/>
    </location>
</feature>
<feature type="compositionally biased region" description="Low complexity" evidence="1">
    <location>
        <begin position="424"/>
        <end position="437"/>
    </location>
</feature>
<dbReference type="Pfam" id="PF00622">
    <property type="entry name" value="SPRY"/>
    <property type="match status" value="1"/>
</dbReference>
<dbReference type="SUPFAM" id="SSF49899">
    <property type="entry name" value="Concanavalin A-like lectins/glucanases"/>
    <property type="match status" value="1"/>
</dbReference>
<accession>A0A3N4HYC7</accession>
<feature type="region of interest" description="Disordered" evidence="1">
    <location>
        <begin position="323"/>
        <end position="479"/>
    </location>
</feature>
<dbReference type="InterPro" id="IPR003877">
    <property type="entry name" value="SPRY_dom"/>
</dbReference>
<evidence type="ECO:0000313" key="4">
    <source>
        <dbReference type="EMBL" id="RPA77508.1"/>
    </source>
</evidence>
<dbReference type="STRING" id="1160509.A0A3N4HYC7"/>
<keyword evidence="5" id="KW-1185">Reference proteome</keyword>
<evidence type="ECO:0000256" key="1">
    <source>
        <dbReference type="SAM" id="MobiDB-lite"/>
    </source>
</evidence>